<dbReference type="PANTHER" id="PTHR11895:SF7">
    <property type="entry name" value="GLUTAMYL-TRNA(GLN) AMIDOTRANSFERASE SUBUNIT A, MITOCHONDRIAL"/>
    <property type="match status" value="1"/>
</dbReference>
<proteinExistence type="predicted"/>
<feature type="domain" description="Amidase" evidence="1">
    <location>
        <begin position="93"/>
        <end position="572"/>
    </location>
</feature>
<dbReference type="GO" id="GO:0050567">
    <property type="term" value="F:glutaminyl-tRNA synthase (glutamine-hydrolyzing) activity"/>
    <property type="evidence" value="ECO:0007669"/>
    <property type="project" value="TreeGrafter"/>
</dbReference>
<dbReference type="InterPro" id="IPR000120">
    <property type="entry name" value="Amidase"/>
</dbReference>
<evidence type="ECO:0000259" key="1">
    <source>
        <dbReference type="Pfam" id="PF01425"/>
    </source>
</evidence>
<dbReference type="EMBL" id="HBFR01019911">
    <property type="protein sequence ID" value="CAD8887142.1"/>
    <property type="molecule type" value="Transcribed_RNA"/>
</dbReference>
<dbReference type="Gene3D" id="3.90.1300.10">
    <property type="entry name" value="Amidase signature (AS) domain"/>
    <property type="match status" value="1"/>
</dbReference>
<evidence type="ECO:0000313" key="2">
    <source>
        <dbReference type="EMBL" id="CAD8887142.1"/>
    </source>
</evidence>
<accession>A0A7S1BIQ0</accession>
<protein>
    <recommendedName>
        <fullName evidence="1">Amidase domain-containing protein</fullName>
    </recommendedName>
</protein>
<dbReference type="InterPro" id="IPR036928">
    <property type="entry name" value="AS_sf"/>
</dbReference>
<gene>
    <name evidence="2" type="ORF">CHYS00102_LOCUS14340</name>
</gene>
<organism evidence="2">
    <name type="scientific">Corethron hystrix</name>
    <dbReference type="NCBI Taxonomy" id="216773"/>
    <lineage>
        <taxon>Eukaryota</taxon>
        <taxon>Sar</taxon>
        <taxon>Stramenopiles</taxon>
        <taxon>Ochrophyta</taxon>
        <taxon>Bacillariophyta</taxon>
        <taxon>Coscinodiscophyceae</taxon>
        <taxon>Corethrophycidae</taxon>
        <taxon>Corethrales</taxon>
        <taxon>Corethraceae</taxon>
        <taxon>Corethron</taxon>
    </lineage>
</organism>
<dbReference type="Pfam" id="PF01425">
    <property type="entry name" value="Amidase"/>
    <property type="match status" value="1"/>
</dbReference>
<name>A0A7S1BIQ0_9STRA</name>
<dbReference type="AlphaFoldDB" id="A0A7S1BIQ0"/>
<sequence length="587" mass="61439">MNRHVPPNLYFITKTKPGPFAILIRTLNRPLLSAVPVSRSRTISSSSENNNRSTLVGLSASLSSKSTTSESLVSSSHAAAAAASSDYDASSPKNINAMTSLVPLPRLLAAAAASDSRRRAGDSAVLSPFDGIPVVVKGNIALRHSTGFDAASAMLRVKTKDDTCPYDADCVSSLKSAGFIPIGHSNMDEFGMGSSTTHSCHGPTYNPDHFPGKNKTIGGSSGGSAAAVVAGLVPVALGTDTGGSVRLPAAYGGIPGFKPTYGRISRRGIVAYASSLDTVGILGSSVGCLRTIYDIIKVGKNDTVGDSTVTSSTWEQDDVPRLSQRKLWREVYHNGKIPRPTLGGLRVGAPAALSVVECPPCVRDAWKRSIRALAEVGGATIHPVLAPDGTDSPAPSLVRSCLAAYYVLACAEAASNLARYDGVQYGGNNGGQYEAVRTSEFGEEAICRILAGNAVLSAGMFHEQYGAACSIREELRRQFRAAFGAVDLIVCPTVLHPPHEIIEDDKNASDKTEALGRDIMTVPASLAGLPAVSVPVKIEMNGSKEDAEWESSGAKVCGIQIIGPALCDEMVLEAAEVLESWQNQSGK</sequence>
<reference evidence="2" key="1">
    <citation type="submission" date="2021-01" db="EMBL/GenBank/DDBJ databases">
        <authorList>
            <person name="Corre E."/>
            <person name="Pelletier E."/>
            <person name="Niang G."/>
            <person name="Scheremetjew M."/>
            <person name="Finn R."/>
            <person name="Kale V."/>
            <person name="Holt S."/>
            <person name="Cochrane G."/>
            <person name="Meng A."/>
            <person name="Brown T."/>
            <person name="Cohen L."/>
        </authorList>
    </citation>
    <scope>NUCLEOTIDE SEQUENCE</scope>
    <source>
        <strain evidence="2">308</strain>
    </source>
</reference>
<dbReference type="SUPFAM" id="SSF75304">
    <property type="entry name" value="Amidase signature (AS) enzymes"/>
    <property type="match status" value="1"/>
</dbReference>
<dbReference type="PANTHER" id="PTHR11895">
    <property type="entry name" value="TRANSAMIDASE"/>
    <property type="match status" value="1"/>
</dbReference>
<dbReference type="InterPro" id="IPR023631">
    <property type="entry name" value="Amidase_dom"/>
</dbReference>